<protein>
    <submittedName>
        <fullName evidence="1">C3H1-type domain-containing protein</fullName>
    </submittedName>
</protein>
<organism evidence="1">
    <name type="scientific">Ganoderma boninense</name>
    <dbReference type="NCBI Taxonomy" id="34458"/>
    <lineage>
        <taxon>Eukaryota</taxon>
        <taxon>Fungi</taxon>
        <taxon>Dikarya</taxon>
        <taxon>Basidiomycota</taxon>
        <taxon>Agaricomycotina</taxon>
        <taxon>Agaricomycetes</taxon>
        <taxon>Polyporales</taxon>
        <taxon>Polyporaceae</taxon>
        <taxon>Ganoderma</taxon>
    </lineage>
</organism>
<proteinExistence type="predicted"/>
<dbReference type="AlphaFoldDB" id="A0A5K1JZN2"/>
<reference evidence="1" key="1">
    <citation type="submission" date="2019-10" db="EMBL/GenBank/DDBJ databases">
        <authorList>
            <person name="Nor Muhammad N."/>
        </authorList>
    </citation>
    <scope>NUCLEOTIDE SEQUENCE</scope>
</reference>
<gene>
    <name evidence="1" type="primary">I1RF25</name>
</gene>
<evidence type="ECO:0000313" key="1">
    <source>
        <dbReference type="EMBL" id="VWO97957.1"/>
    </source>
</evidence>
<name>A0A5K1JZN2_9APHY</name>
<dbReference type="EMBL" id="LR726636">
    <property type="protein sequence ID" value="VWO97957.1"/>
    <property type="molecule type" value="Genomic_DNA"/>
</dbReference>
<sequence length="247" mass="27710">MSDTEVEHSRPPPLHIPTEVCENIIDMLFSNDTKETFTNVATLHSCALVCRDWRVRAQRMLFYQVQLADTTSFYRLATILDNARHLRDYVYRIELAGHHLHNTASIFALFPAVFTGKLPKLFRIDVVHMPDATGTPFPRTPGPPKAKALPYIPLHPRFPAFLSAFTAVSFLCLVDTTFRTFSEFARMLHGLPNLSLLACTSVHWIAPGGSHPGADFTEQPEWAAGKDIVPPFAPNIRQLWVSATTLS</sequence>
<accession>A0A5K1JZN2</accession>